<accession>A0A0D5CIG8</accession>
<sequence>MTIGTSRRPDRAARTARPEREHVVFVHAHPDDESIVTGGTIAKLVRDGVPVTVLTCTRGERGDVIPEELRHLEGDLRALADHRETELADAMAALGVTDHRFLGDPDARWRGLDARRYVDSGMEWGDDGVPVALRPLDPDSLCAGDEADEARDVLAVIADVDATSVVTYDDHGGYGHPDHKRTHVIATWAAEEAGIPAYLITTTESSAGRAHELVAARGRFPAPDPRPAGMLVLPDDAVDVAVDVAEALDAKTRAIASHRTQVVVDGDQFALSHGIGEPIAAVELFRLHRPVGAAPDDGTPRPPRGAQRVGTAVASLALGLLVGAVGTAAHRATLPVGGIALPVGLVLALATLACLLVAFRLLLVDRLHALCLGLGVVAAVAVLGTRGPSGSVLFPADAMSQVWATAPAILVAAVVVWPRLSARASGAAARPDAADAAGSAAPAPAGTGSRAA</sequence>
<evidence type="ECO:0000313" key="5">
    <source>
        <dbReference type="Proteomes" id="UP000032604"/>
    </source>
</evidence>
<dbReference type="AlphaFoldDB" id="A0A0D5CIG8"/>
<keyword evidence="3" id="KW-1133">Transmembrane helix</keyword>
<dbReference type="SUPFAM" id="SSF102588">
    <property type="entry name" value="LmbE-like"/>
    <property type="match status" value="1"/>
</dbReference>
<dbReference type="PANTHER" id="PTHR12993:SF26">
    <property type="entry name" value="1D-MYO-INOSITOL 2-ACETAMIDO-2-DEOXY-ALPHA-D-GLUCOPYRANOSIDE DEACETYLASE"/>
    <property type="match status" value="1"/>
</dbReference>
<dbReference type="EMBL" id="CP011043">
    <property type="protein sequence ID" value="AJW79443.1"/>
    <property type="molecule type" value="Genomic_DNA"/>
</dbReference>
<keyword evidence="3" id="KW-0812">Transmembrane</keyword>
<dbReference type="InterPro" id="IPR024078">
    <property type="entry name" value="LmbE-like_dom_sf"/>
</dbReference>
<evidence type="ECO:0000256" key="3">
    <source>
        <dbReference type="SAM" id="Phobius"/>
    </source>
</evidence>
<name>A0A0D5CIG8_9MICO</name>
<dbReference type="GO" id="GO:0016137">
    <property type="term" value="P:glycoside metabolic process"/>
    <property type="evidence" value="ECO:0007669"/>
    <property type="project" value="UniProtKB-ARBA"/>
</dbReference>
<gene>
    <name evidence="4" type="ORF">VO01_10120</name>
</gene>
<evidence type="ECO:0000256" key="1">
    <source>
        <dbReference type="ARBA" id="ARBA00022833"/>
    </source>
</evidence>
<protein>
    <submittedName>
        <fullName evidence="4">Conserved membrane protein, mycothiol biosynthesis protein</fullName>
    </submittedName>
</protein>
<feature type="transmembrane region" description="Helical" evidence="3">
    <location>
        <begin position="341"/>
        <end position="362"/>
    </location>
</feature>
<proteinExistence type="predicted"/>
<dbReference type="GO" id="GO:0016811">
    <property type="term" value="F:hydrolase activity, acting on carbon-nitrogen (but not peptide) bonds, in linear amides"/>
    <property type="evidence" value="ECO:0007669"/>
    <property type="project" value="TreeGrafter"/>
</dbReference>
<dbReference type="RefSeq" id="WP_045528706.1">
    <property type="nucleotide sequence ID" value="NZ_CP011043.1"/>
</dbReference>
<feature type="transmembrane region" description="Helical" evidence="3">
    <location>
        <begin position="369"/>
        <end position="386"/>
    </location>
</feature>
<dbReference type="HOGENOM" id="CLU_049311_2_3_11"/>
<feature type="transmembrane region" description="Helical" evidence="3">
    <location>
        <begin position="309"/>
        <end position="329"/>
    </location>
</feature>
<dbReference type="InterPro" id="IPR003737">
    <property type="entry name" value="GlcNAc_PI_deacetylase-related"/>
</dbReference>
<reference evidence="4 5" key="1">
    <citation type="journal article" date="2015" name="Genome Announc.">
        <title>Complete Genome Sequence of Clavibacter michiganensis subsp. insidiosus R1-1 Using PacBio Single-Molecule Real-Time Technology.</title>
        <authorList>
            <person name="Lu Y."/>
            <person name="Samac D.A."/>
            <person name="Glazebrook J."/>
            <person name="Ishimaru C.A."/>
        </authorList>
    </citation>
    <scope>NUCLEOTIDE SEQUENCE [LARGE SCALE GENOMIC DNA]</scope>
    <source>
        <strain evidence="4 5">R1-1</strain>
    </source>
</reference>
<dbReference type="Gene3D" id="3.40.50.10320">
    <property type="entry name" value="LmbE-like"/>
    <property type="match status" value="1"/>
</dbReference>
<keyword evidence="1" id="KW-0862">Zinc</keyword>
<dbReference type="PATRIC" id="fig|33014.5.peg.2093"/>
<dbReference type="OrthoDB" id="158614at2"/>
<dbReference type="Pfam" id="PF02585">
    <property type="entry name" value="PIG-L"/>
    <property type="match status" value="1"/>
</dbReference>
<evidence type="ECO:0000256" key="2">
    <source>
        <dbReference type="SAM" id="MobiDB-lite"/>
    </source>
</evidence>
<dbReference type="KEGG" id="cmh:VO01_10120"/>
<keyword evidence="3" id="KW-0472">Membrane</keyword>
<dbReference type="PANTHER" id="PTHR12993">
    <property type="entry name" value="N-ACETYLGLUCOSAMINYL-PHOSPHATIDYLINOSITOL DE-N-ACETYLASE-RELATED"/>
    <property type="match status" value="1"/>
</dbReference>
<dbReference type="Proteomes" id="UP000032604">
    <property type="component" value="Chromosome"/>
</dbReference>
<evidence type="ECO:0000313" key="4">
    <source>
        <dbReference type="EMBL" id="AJW79443.1"/>
    </source>
</evidence>
<feature type="transmembrane region" description="Helical" evidence="3">
    <location>
        <begin position="398"/>
        <end position="417"/>
    </location>
</feature>
<feature type="region of interest" description="Disordered" evidence="2">
    <location>
        <begin position="430"/>
        <end position="452"/>
    </location>
</feature>
<organism evidence="4 5">
    <name type="scientific">Clavibacter michiganensis subsp. insidiosus</name>
    <dbReference type="NCBI Taxonomy" id="33014"/>
    <lineage>
        <taxon>Bacteria</taxon>
        <taxon>Bacillati</taxon>
        <taxon>Actinomycetota</taxon>
        <taxon>Actinomycetes</taxon>
        <taxon>Micrococcales</taxon>
        <taxon>Microbacteriaceae</taxon>
        <taxon>Clavibacter</taxon>
    </lineage>
</organism>